<dbReference type="Pfam" id="PF16054">
    <property type="entry name" value="TMEM72"/>
    <property type="match status" value="1"/>
</dbReference>
<feature type="transmembrane region" description="Helical" evidence="2">
    <location>
        <begin position="122"/>
        <end position="138"/>
    </location>
</feature>
<name>A0A8C8K6C1_ONCTS</name>
<organism evidence="3 4">
    <name type="scientific">Oncorhynchus tshawytscha</name>
    <name type="common">Chinook salmon</name>
    <name type="synonym">Salmo tshawytscha</name>
    <dbReference type="NCBI Taxonomy" id="74940"/>
    <lineage>
        <taxon>Eukaryota</taxon>
        <taxon>Metazoa</taxon>
        <taxon>Chordata</taxon>
        <taxon>Craniata</taxon>
        <taxon>Vertebrata</taxon>
        <taxon>Euteleostomi</taxon>
        <taxon>Actinopterygii</taxon>
        <taxon>Neopterygii</taxon>
        <taxon>Teleostei</taxon>
        <taxon>Protacanthopterygii</taxon>
        <taxon>Salmoniformes</taxon>
        <taxon>Salmonidae</taxon>
        <taxon>Salmoninae</taxon>
        <taxon>Oncorhynchus</taxon>
    </lineage>
</organism>
<feature type="transmembrane region" description="Helical" evidence="2">
    <location>
        <begin position="43"/>
        <end position="60"/>
    </location>
</feature>
<feature type="transmembrane region" description="Helical" evidence="2">
    <location>
        <begin position="6"/>
        <end position="31"/>
    </location>
</feature>
<dbReference type="RefSeq" id="XP_024281144.1">
    <property type="nucleotide sequence ID" value="XM_024425376.1"/>
</dbReference>
<evidence type="ECO:0000256" key="1">
    <source>
        <dbReference type="SAM" id="MobiDB-lite"/>
    </source>
</evidence>
<reference evidence="3" key="1">
    <citation type="submission" date="2025-08" db="UniProtKB">
        <authorList>
            <consortium name="Ensembl"/>
        </authorList>
    </citation>
    <scope>IDENTIFICATION</scope>
</reference>
<keyword evidence="4" id="KW-1185">Reference proteome</keyword>
<dbReference type="AlphaFoldDB" id="A0A8C8K6C1"/>
<keyword evidence="2" id="KW-0472">Membrane</keyword>
<evidence type="ECO:0000313" key="4">
    <source>
        <dbReference type="Proteomes" id="UP000694402"/>
    </source>
</evidence>
<gene>
    <name evidence="3" type="primary">TMEM72</name>
</gene>
<protein>
    <recommendedName>
        <fullName evidence="5">Transmembrane protein 72</fullName>
    </recommendedName>
</protein>
<dbReference type="GeneTree" id="ENSGT00390000006888"/>
<feature type="transmembrane region" description="Helical" evidence="2">
    <location>
        <begin position="95"/>
        <end position="116"/>
    </location>
</feature>
<evidence type="ECO:0000256" key="2">
    <source>
        <dbReference type="SAM" id="Phobius"/>
    </source>
</evidence>
<dbReference type="GeneID" id="112253396"/>
<accession>A0A8C8K6C1</accession>
<sequence length="261" mass="28952">MGSVVTAWWVVVEVACRILGISTSAVLCVVGVDTLRQGKFHSLAIYLLVSGAGMMVFEVAYFLDALLQMCLPFPPGWRVFVLWGKMARLGGFQKFLYYSMMSVVCFLHPVLVWHAVIPGNTTLPGIMLLVTAFFNFILSKNTETVSPKDLEDNVGITSVCVSERGGTEHTFSFLHMAMGRRGAGLAFVPRESGLGVGERGESSQAMLEVEMEQPGSELERVRKEKNRHVHFQNSATEETEMEEYHDFEPETTSDTAPMITN</sequence>
<reference evidence="3" key="2">
    <citation type="submission" date="2025-09" db="UniProtKB">
        <authorList>
            <consortium name="Ensembl"/>
        </authorList>
    </citation>
    <scope>IDENTIFICATION</scope>
</reference>
<feature type="region of interest" description="Disordered" evidence="1">
    <location>
        <begin position="235"/>
        <end position="261"/>
    </location>
</feature>
<dbReference type="PANTHER" id="PTHR28474">
    <property type="entry name" value="TRANSMEMBRANE PROTEIN 72"/>
    <property type="match status" value="1"/>
</dbReference>
<dbReference type="InterPro" id="IPR032055">
    <property type="entry name" value="TMEM72"/>
</dbReference>
<dbReference type="Proteomes" id="UP000694402">
    <property type="component" value="Unassembled WGS sequence"/>
</dbReference>
<dbReference type="Ensembl" id="ENSOTST00005113564.2">
    <property type="protein sequence ID" value="ENSOTSP00005105107.2"/>
    <property type="gene ID" value="ENSOTSG00005047973.2"/>
</dbReference>
<keyword evidence="2" id="KW-1133">Transmembrane helix</keyword>
<evidence type="ECO:0008006" key="5">
    <source>
        <dbReference type="Google" id="ProtNLM"/>
    </source>
</evidence>
<evidence type="ECO:0000313" key="3">
    <source>
        <dbReference type="Ensembl" id="ENSOTSP00005105107.2"/>
    </source>
</evidence>
<feature type="compositionally biased region" description="Polar residues" evidence="1">
    <location>
        <begin position="252"/>
        <end position="261"/>
    </location>
</feature>
<dbReference type="PANTHER" id="PTHR28474:SF1">
    <property type="entry name" value="TRANSMEMBRANE PROTEIN 72"/>
    <property type="match status" value="1"/>
</dbReference>
<proteinExistence type="predicted"/>
<keyword evidence="2" id="KW-0812">Transmembrane</keyword>